<dbReference type="GeneID" id="36340660"/>
<dbReference type="STRING" id="6210.W6UFM4"/>
<dbReference type="InterPro" id="IPR000566">
    <property type="entry name" value="Lipocln_cytosolic_FA-bd_dom"/>
</dbReference>
<evidence type="ECO:0000313" key="5">
    <source>
        <dbReference type="Proteomes" id="UP000019149"/>
    </source>
</evidence>
<dbReference type="RefSeq" id="XP_024351431.1">
    <property type="nucleotide sequence ID" value="XM_024494194.1"/>
</dbReference>
<dbReference type="PRINTS" id="PR00178">
    <property type="entry name" value="FATTYACIDBP"/>
</dbReference>
<dbReference type="OrthoDB" id="412780at2759"/>
<reference evidence="4 5" key="1">
    <citation type="journal article" date="2013" name="Nat. Genet.">
        <title>The genome of the hydatid tapeworm Echinococcus granulosus.</title>
        <authorList>
            <person name="Zheng H."/>
            <person name="Zhang W."/>
            <person name="Zhang L."/>
            <person name="Zhang Z."/>
            <person name="Li J."/>
            <person name="Lu G."/>
            <person name="Zhu Y."/>
            <person name="Wang Y."/>
            <person name="Huang Y."/>
            <person name="Liu J."/>
            <person name="Kang H."/>
            <person name="Chen J."/>
            <person name="Wang L."/>
            <person name="Chen A."/>
            <person name="Yu S."/>
            <person name="Gao Z."/>
            <person name="Jin L."/>
            <person name="Gu W."/>
            <person name="Wang Z."/>
            <person name="Zhao L."/>
            <person name="Shi B."/>
            <person name="Wen H."/>
            <person name="Lin R."/>
            <person name="Jones M.K."/>
            <person name="Brejova B."/>
            <person name="Vinar T."/>
            <person name="Zhao G."/>
            <person name="McManus D.P."/>
            <person name="Chen Z."/>
            <person name="Zhou Y."/>
            <person name="Wang S."/>
        </authorList>
    </citation>
    <scope>NUCLEOTIDE SEQUENCE [LARGE SCALE GENOMIC DNA]</scope>
</reference>
<accession>W6UFM4</accession>
<proteinExistence type="inferred from homology"/>
<dbReference type="SUPFAM" id="SSF50814">
    <property type="entry name" value="Lipocalins"/>
    <property type="match status" value="1"/>
</dbReference>
<sequence length="133" mass="14947">MEAFLGTWKMEKSEGLEDVMERLKVDMQLRKMATSLKPDLIISDLGDGKYSMRLDSPSSKSECSFKLGEKFKEMTPDKREVSSLITLENGVMKQEQVGEDITVHIERVVEGNELKATGRVDKAVCVLTFTKVA</sequence>
<dbReference type="InterPro" id="IPR012674">
    <property type="entry name" value="Calycin"/>
</dbReference>
<evidence type="ECO:0000256" key="2">
    <source>
        <dbReference type="ARBA" id="ARBA00023121"/>
    </source>
</evidence>
<dbReference type="Proteomes" id="UP000019149">
    <property type="component" value="Unassembled WGS sequence"/>
</dbReference>
<dbReference type="InterPro" id="IPR031259">
    <property type="entry name" value="ILBP"/>
</dbReference>
<name>W6UFM4_ECHGR</name>
<dbReference type="CTD" id="36340660"/>
<evidence type="ECO:0000256" key="1">
    <source>
        <dbReference type="ARBA" id="ARBA00008390"/>
    </source>
</evidence>
<dbReference type="PANTHER" id="PTHR11955">
    <property type="entry name" value="FATTY ACID BINDING PROTEIN"/>
    <property type="match status" value="1"/>
</dbReference>
<evidence type="ECO:0000313" key="4">
    <source>
        <dbReference type="EMBL" id="EUB60235.1"/>
    </source>
</evidence>
<comment type="similarity">
    <text evidence="1">Belongs to the calycin superfamily. Fatty-acid binding protein (FABP) family.</text>
</comment>
<dbReference type="Gene3D" id="2.40.128.20">
    <property type="match status" value="1"/>
</dbReference>
<gene>
    <name evidence="4" type="ORF">EGR_04945</name>
</gene>
<organism evidence="4 5">
    <name type="scientific">Echinococcus granulosus</name>
    <name type="common">Hydatid tapeworm</name>
    <dbReference type="NCBI Taxonomy" id="6210"/>
    <lineage>
        <taxon>Eukaryota</taxon>
        <taxon>Metazoa</taxon>
        <taxon>Spiralia</taxon>
        <taxon>Lophotrochozoa</taxon>
        <taxon>Platyhelminthes</taxon>
        <taxon>Cestoda</taxon>
        <taxon>Eucestoda</taxon>
        <taxon>Cyclophyllidea</taxon>
        <taxon>Taeniidae</taxon>
        <taxon>Echinococcus</taxon>
        <taxon>Echinococcus granulosus group</taxon>
    </lineage>
</organism>
<dbReference type="AlphaFoldDB" id="W6UFM4"/>
<dbReference type="KEGG" id="egl:EGR_04945"/>
<keyword evidence="2" id="KW-0446">Lipid-binding</keyword>
<dbReference type="GO" id="GO:0008289">
    <property type="term" value="F:lipid binding"/>
    <property type="evidence" value="ECO:0007669"/>
    <property type="project" value="UniProtKB-KW"/>
</dbReference>
<dbReference type="Pfam" id="PF00061">
    <property type="entry name" value="Lipocalin"/>
    <property type="match status" value="1"/>
</dbReference>
<dbReference type="CDD" id="cd00742">
    <property type="entry name" value="FABP"/>
    <property type="match status" value="1"/>
</dbReference>
<feature type="domain" description="Lipocalin/cytosolic fatty-acid binding" evidence="3">
    <location>
        <begin position="6"/>
        <end position="124"/>
    </location>
</feature>
<evidence type="ECO:0000259" key="3">
    <source>
        <dbReference type="Pfam" id="PF00061"/>
    </source>
</evidence>
<dbReference type="EMBL" id="APAU02000033">
    <property type="protein sequence ID" value="EUB60235.1"/>
    <property type="molecule type" value="Genomic_DNA"/>
</dbReference>
<dbReference type="InterPro" id="IPR000463">
    <property type="entry name" value="Fatty_acid-bd"/>
</dbReference>
<comment type="caution">
    <text evidence="4">The sequence shown here is derived from an EMBL/GenBank/DDBJ whole genome shotgun (WGS) entry which is preliminary data.</text>
</comment>
<protein>
    <submittedName>
        <fullName evidence="4">Fatty acid-binding protein</fullName>
    </submittedName>
</protein>
<keyword evidence="5" id="KW-1185">Reference proteome</keyword>
<dbReference type="OMA" id="PAPHKAC"/>